<reference evidence="3 4" key="1">
    <citation type="submission" date="2019-01" db="EMBL/GenBank/DDBJ databases">
        <title>Pseudolysobacter antarctica gen. nov., sp. nov., isolated from Fildes Peninsula, Antarctica.</title>
        <authorList>
            <person name="Wei Z."/>
            <person name="Peng F."/>
        </authorList>
    </citation>
    <scope>NUCLEOTIDE SEQUENCE [LARGE SCALE GENOMIC DNA]</scope>
    <source>
        <strain evidence="3 4">AQ6-296</strain>
    </source>
</reference>
<feature type="transmembrane region" description="Helical" evidence="2">
    <location>
        <begin position="12"/>
        <end position="33"/>
    </location>
</feature>
<dbReference type="KEGG" id="xbc:ELE36_11290"/>
<organism evidence="3 4">
    <name type="scientific">Pseudolysobacter antarcticus</name>
    <dbReference type="NCBI Taxonomy" id="2511995"/>
    <lineage>
        <taxon>Bacteria</taxon>
        <taxon>Pseudomonadati</taxon>
        <taxon>Pseudomonadota</taxon>
        <taxon>Gammaproteobacteria</taxon>
        <taxon>Lysobacterales</taxon>
        <taxon>Rhodanobacteraceae</taxon>
        <taxon>Pseudolysobacter</taxon>
    </lineage>
</organism>
<feature type="region of interest" description="Disordered" evidence="1">
    <location>
        <begin position="153"/>
        <end position="174"/>
    </location>
</feature>
<dbReference type="Proteomes" id="UP000291562">
    <property type="component" value="Chromosome"/>
</dbReference>
<evidence type="ECO:0000256" key="1">
    <source>
        <dbReference type="SAM" id="MobiDB-lite"/>
    </source>
</evidence>
<dbReference type="RefSeq" id="WP_129833354.1">
    <property type="nucleotide sequence ID" value="NZ_CP035704.1"/>
</dbReference>
<dbReference type="EMBL" id="CP035704">
    <property type="protein sequence ID" value="QBB70887.1"/>
    <property type="molecule type" value="Genomic_DNA"/>
</dbReference>
<accession>A0A411HKH4</accession>
<evidence type="ECO:0000313" key="4">
    <source>
        <dbReference type="Proteomes" id="UP000291562"/>
    </source>
</evidence>
<evidence type="ECO:0000256" key="2">
    <source>
        <dbReference type="SAM" id="Phobius"/>
    </source>
</evidence>
<keyword evidence="2" id="KW-0472">Membrane</keyword>
<dbReference type="AlphaFoldDB" id="A0A411HKH4"/>
<proteinExistence type="predicted"/>
<keyword evidence="2" id="KW-1133">Transmembrane helix</keyword>
<sequence length="203" mass="21423">MRTQPLFKKQRGVTLFIALIALVILLLAAVSLIRSTDTALLISGNLAIKRDLVNEAENAVQLALTSFASGGMKNEPSRWGSLSSANYSASVLPSNAQGIPNILLDTDANYLAAYSGALPTANNGITYRYVIDRLCPAAGAPNTQRCVTGITLPTGGNARNPTENGGGPPPTIPGKAVYRVTVRVTDLRQTQSFIQTTFKGFGS</sequence>
<evidence type="ECO:0008006" key="5">
    <source>
        <dbReference type="Google" id="ProtNLM"/>
    </source>
</evidence>
<keyword evidence="2" id="KW-0812">Transmembrane</keyword>
<gene>
    <name evidence="3" type="ORF">ELE36_11290</name>
</gene>
<name>A0A411HKH4_9GAMM</name>
<evidence type="ECO:0000313" key="3">
    <source>
        <dbReference type="EMBL" id="QBB70887.1"/>
    </source>
</evidence>
<keyword evidence="4" id="KW-1185">Reference proteome</keyword>
<protein>
    <recommendedName>
        <fullName evidence="5">Pilus assembly protein PilX</fullName>
    </recommendedName>
</protein>